<feature type="region of interest" description="Disordered" evidence="1">
    <location>
        <begin position="1"/>
        <end position="23"/>
    </location>
</feature>
<keyword evidence="6" id="KW-1185">Reference proteome</keyword>
<evidence type="ECO:0000259" key="4">
    <source>
        <dbReference type="PROSITE" id="PS50144"/>
    </source>
</evidence>
<dbReference type="InterPro" id="IPR011705">
    <property type="entry name" value="BACK"/>
</dbReference>
<feature type="transmembrane region" description="Helical" evidence="2">
    <location>
        <begin position="713"/>
        <end position="732"/>
    </location>
</feature>
<dbReference type="SUPFAM" id="SSF54695">
    <property type="entry name" value="POZ domain"/>
    <property type="match status" value="1"/>
</dbReference>
<dbReference type="Pfam" id="PF07707">
    <property type="entry name" value="BACK"/>
    <property type="match status" value="1"/>
</dbReference>
<feature type="domain" description="MATH" evidence="4">
    <location>
        <begin position="349"/>
        <end position="487"/>
    </location>
</feature>
<comment type="caution">
    <text evidence="5">The sequence shown here is derived from an EMBL/GenBank/DDBJ whole genome shotgun (WGS) entry which is preliminary data.</text>
</comment>
<name>A0ABD2M738_9BILA</name>
<proteinExistence type="predicted"/>
<dbReference type="Proteomes" id="UP001620626">
    <property type="component" value="Unassembled WGS sequence"/>
</dbReference>
<dbReference type="SMART" id="SM00225">
    <property type="entry name" value="BTB"/>
    <property type="match status" value="1"/>
</dbReference>
<evidence type="ECO:0000256" key="2">
    <source>
        <dbReference type="SAM" id="Phobius"/>
    </source>
</evidence>
<feature type="domain" description="BTB" evidence="3">
    <location>
        <begin position="79"/>
        <end position="161"/>
    </location>
</feature>
<dbReference type="PROSITE" id="PS50097">
    <property type="entry name" value="BTB"/>
    <property type="match status" value="1"/>
</dbReference>
<dbReference type="SMART" id="SM00061">
    <property type="entry name" value="MATH"/>
    <property type="match status" value="2"/>
</dbReference>
<dbReference type="PANTHER" id="PTHR45774:SF3">
    <property type="entry name" value="BTB (POZ) DOMAIN-CONTAINING 2B-RELATED"/>
    <property type="match status" value="1"/>
</dbReference>
<dbReference type="AlphaFoldDB" id="A0ABD2M738"/>
<dbReference type="InterPro" id="IPR000210">
    <property type="entry name" value="BTB/POZ_dom"/>
</dbReference>
<keyword evidence="2" id="KW-0812">Transmembrane</keyword>
<evidence type="ECO:0000259" key="3">
    <source>
        <dbReference type="PROSITE" id="PS50097"/>
    </source>
</evidence>
<feature type="domain" description="MATH" evidence="4">
    <location>
        <begin position="501"/>
        <end position="638"/>
    </location>
</feature>
<accession>A0ABD2M738</accession>
<evidence type="ECO:0000256" key="1">
    <source>
        <dbReference type="SAM" id="MobiDB-lite"/>
    </source>
</evidence>
<dbReference type="InterPro" id="IPR008974">
    <property type="entry name" value="TRAF-like"/>
</dbReference>
<dbReference type="Pfam" id="PF22486">
    <property type="entry name" value="MATH_2"/>
    <property type="match status" value="2"/>
</dbReference>
<dbReference type="Gene3D" id="2.60.210.10">
    <property type="entry name" value="Apoptosis, Tumor Necrosis Factor Receptor Associated Protein 2, Chain A"/>
    <property type="match status" value="2"/>
</dbReference>
<feature type="compositionally biased region" description="Polar residues" evidence="1">
    <location>
        <begin position="1"/>
        <end position="14"/>
    </location>
</feature>
<dbReference type="InterPro" id="IPR002083">
    <property type="entry name" value="MATH/TRAF_dom"/>
</dbReference>
<protein>
    <recommendedName>
        <fullName evidence="7">BTB domain-containing protein</fullName>
    </recommendedName>
</protein>
<evidence type="ECO:0000313" key="5">
    <source>
        <dbReference type="EMBL" id="KAL3122214.1"/>
    </source>
</evidence>
<keyword evidence="2" id="KW-1133">Transmembrane helix</keyword>
<keyword evidence="2" id="KW-0472">Membrane</keyword>
<dbReference type="SUPFAM" id="SSF49599">
    <property type="entry name" value="TRAF domain-like"/>
    <property type="match status" value="2"/>
</dbReference>
<organism evidence="5 6">
    <name type="scientific">Heterodera trifolii</name>
    <dbReference type="NCBI Taxonomy" id="157864"/>
    <lineage>
        <taxon>Eukaryota</taxon>
        <taxon>Metazoa</taxon>
        <taxon>Ecdysozoa</taxon>
        <taxon>Nematoda</taxon>
        <taxon>Chromadorea</taxon>
        <taxon>Rhabditida</taxon>
        <taxon>Tylenchina</taxon>
        <taxon>Tylenchomorpha</taxon>
        <taxon>Tylenchoidea</taxon>
        <taxon>Heteroderidae</taxon>
        <taxon>Heteroderinae</taxon>
        <taxon>Heterodera</taxon>
    </lineage>
</organism>
<dbReference type="PANTHER" id="PTHR45774">
    <property type="entry name" value="BTB/POZ DOMAIN-CONTAINING"/>
    <property type="match status" value="1"/>
</dbReference>
<dbReference type="EMBL" id="JBICBT010000151">
    <property type="protein sequence ID" value="KAL3122214.1"/>
    <property type="molecule type" value="Genomic_DNA"/>
</dbReference>
<dbReference type="Pfam" id="PF00651">
    <property type="entry name" value="BTB"/>
    <property type="match status" value="1"/>
</dbReference>
<dbReference type="SMART" id="SM00875">
    <property type="entry name" value="BACK"/>
    <property type="match status" value="1"/>
</dbReference>
<dbReference type="InterPro" id="IPR011333">
    <property type="entry name" value="SKP1/BTB/POZ_sf"/>
</dbReference>
<dbReference type="Gene3D" id="1.25.40.420">
    <property type="match status" value="1"/>
</dbReference>
<reference evidence="5 6" key="1">
    <citation type="submission" date="2024-10" db="EMBL/GenBank/DDBJ databases">
        <authorList>
            <person name="Kim D."/>
        </authorList>
    </citation>
    <scope>NUCLEOTIDE SEQUENCE [LARGE SCALE GENOMIC DNA]</scope>
    <source>
        <strain evidence="5">BH-2024</strain>
    </source>
</reference>
<dbReference type="Gene3D" id="3.30.710.10">
    <property type="entry name" value="Potassium Channel Kv1.1, Chain A"/>
    <property type="match status" value="1"/>
</dbReference>
<dbReference type="PROSITE" id="PS50144">
    <property type="entry name" value="MATH"/>
    <property type="match status" value="2"/>
</dbReference>
<evidence type="ECO:0000313" key="6">
    <source>
        <dbReference type="Proteomes" id="UP001620626"/>
    </source>
</evidence>
<evidence type="ECO:0008006" key="7">
    <source>
        <dbReference type="Google" id="ProtNLM"/>
    </source>
</evidence>
<gene>
    <name evidence="5" type="ORF">niasHT_002094</name>
</gene>
<sequence>MSSSPDSTNDTFTPDQAGFENENLTPSAEALDQTAEMIELEQLRKNNSKIGNDGKKRKTAKPDILADRMKLLLNTADFADAQFLVGQNDKKELLHAHRAILSASSDVFEAMFKKEATKNANGTIASTENEDGPVLVVPDVSAEAFKVMLRFIYSDDLSELNGQNAAEVLYAALKFNVNGLIKACAAFPISQLSNVFASLSIARFKNPLKDFVQRCFAYIDKNADTLIKSEAFLHIDQKLLCKIFGRCQLQISGEISIWNAALRWADAKCGQNGIECSAENRRAMLGSALFKIHFPILSSDEFSKKIVPSDVLSKDEVIAVYQFHSLPNYRGKSDGLFPMKFSTNGRVYDGTLLMDIEKVSKFARENVGSSRYSEKVYINGLTWKILAQIRRKTESIDDNENWLGIFYSCDTEREVSPWRCCVRSATFRIVSHKNGVKNSIGTLIDHVLDITSTNEGFPNFISFAELMDSEKGFYNREEDKVTLAIDVTVTTTIFHQRRKYNGTLFMEIEKMSKFAREVFGSERKSETVTYLKGLPWKILAQIRRKTKSTDDNEKYLGIFYSCDTERKDLKVYCCVRSATFRIVSQKCGVADLEKLININWSIKEFNDRGFENFILLAELMDPEKGFYNKSEDKVKLAIDLDWFPFICSECEPGLVCYHPGNYRKPVLCLHSSINNLTEFLREGKSETTCPTETTATVSSPIICPPPPPMTTHSILLLFITSLLLLVFFAQAFKMGIVARRLLKNRAIQKQLDRRQKNMKTLRRQQAAAAARSSIIVHSAGIGLPRTDPVHQRQEICTVPSHEVIYDVPFDAQREEEEDEDSF</sequence>